<feature type="domain" description="EthD" evidence="1">
    <location>
        <begin position="17"/>
        <end position="102"/>
    </location>
</feature>
<dbReference type="Proteomes" id="UP000037712">
    <property type="component" value="Unassembled WGS sequence"/>
</dbReference>
<dbReference type="EMBL" id="AZYO01000016">
    <property type="protein sequence ID" value="KOS56559.1"/>
    <property type="molecule type" value="Genomic_DNA"/>
</dbReference>
<dbReference type="InterPro" id="IPR011008">
    <property type="entry name" value="Dimeric_a/b-barrel"/>
</dbReference>
<reference evidence="2 3" key="1">
    <citation type="journal article" date="2015" name="Genome Announc.">
        <title>Draft Genome Sequence of Rhodococcus rhodochrous Strain KG-21, a Soil Isolate from Oil Fields of Krishna-Godavari Basin, India.</title>
        <authorList>
            <person name="Dawar C."/>
            <person name="Aggarwal R.K."/>
        </authorList>
    </citation>
    <scope>NUCLEOTIDE SEQUENCE [LARGE SCALE GENOMIC DNA]</scope>
    <source>
        <strain evidence="2 3">KG-21</strain>
    </source>
</reference>
<proteinExistence type="predicted"/>
<sequence>MTVNGGPVRTIALIGRKPGMSFAQFDEYWREKHAPLAAQVPGVIRYVQRHVVPQEGASEPDNGFGIDGLAVLDYESTEAMESGWASEAGQAALADVENFIGKHYVVVLEDHVVVGDA</sequence>
<name>A0A0M8PPR2_RHORH</name>
<gene>
    <name evidence="2" type="ORF">Z051_08800</name>
</gene>
<dbReference type="AlphaFoldDB" id="A0A0M8PPR2"/>
<dbReference type="InterPro" id="IPR009799">
    <property type="entry name" value="EthD_dom"/>
</dbReference>
<evidence type="ECO:0000313" key="3">
    <source>
        <dbReference type="Proteomes" id="UP000037712"/>
    </source>
</evidence>
<organism evidence="2 3">
    <name type="scientific">Rhodococcus rhodochrous KG-21</name>
    <dbReference type="NCBI Taxonomy" id="1441923"/>
    <lineage>
        <taxon>Bacteria</taxon>
        <taxon>Bacillati</taxon>
        <taxon>Actinomycetota</taxon>
        <taxon>Actinomycetes</taxon>
        <taxon>Mycobacteriales</taxon>
        <taxon>Nocardiaceae</taxon>
        <taxon>Rhodococcus</taxon>
    </lineage>
</organism>
<accession>A0A0M8PPR2</accession>
<dbReference type="PATRIC" id="fig|1441923.3.peg.1951"/>
<dbReference type="Gene3D" id="3.30.70.100">
    <property type="match status" value="1"/>
</dbReference>
<dbReference type="RefSeq" id="WP_054372314.1">
    <property type="nucleotide sequence ID" value="NZ_AZYO01000016.1"/>
</dbReference>
<comment type="caution">
    <text evidence="2">The sequence shown here is derived from an EMBL/GenBank/DDBJ whole genome shotgun (WGS) entry which is preliminary data.</text>
</comment>
<dbReference type="NCBIfam" id="TIGR02118">
    <property type="entry name" value="EthD family reductase"/>
    <property type="match status" value="1"/>
</dbReference>
<evidence type="ECO:0000313" key="2">
    <source>
        <dbReference type="EMBL" id="KOS56559.1"/>
    </source>
</evidence>
<dbReference type="Pfam" id="PF07110">
    <property type="entry name" value="EthD"/>
    <property type="match status" value="1"/>
</dbReference>
<reference evidence="3" key="2">
    <citation type="submission" date="2015-01" db="EMBL/GenBank/DDBJ databases">
        <title>Draft genome sequence of potential hydrocarbon metabolising strain of Rhodococcus rhodochrous.</title>
        <authorList>
            <person name="Aggarwal R.K."/>
            <person name="Dawar C."/>
        </authorList>
    </citation>
    <scope>NUCLEOTIDE SEQUENCE [LARGE SCALE GENOMIC DNA]</scope>
    <source>
        <strain evidence="3">KG-21</strain>
    </source>
</reference>
<dbReference type="SUPFAM" id="SSF54909">
    <property type="entry name" value="Dimeric alpha+beta barrel"/>
    <property type="match status" value="1"/>
</dbReference>
<dbReference type="GO" id="GO:0016491">
    <property type="term" value="F:oxidoreductase activity"/>
    <property type="evidence" value="ECO:0007669"/>
    <property type="project" value="InterPro"/>
</dbReference>
<protein>
    <recommendedName>
        <fullName evidence="1">EthD domain-containing protein</fullName>
    </recommendedName>
</protein>
<evidence type="ECO:0000259" key="1">
    <source>
        <dbReference type="Pfam" id="PF07110"/>
    </source>
</evidence>